<comment type="similarity">
    <text evidence="3">Belongs to the Nth/MutY family.</text>
</comment>
<comment type="caution">
    <text evidence="15">The sequence shown here is derived from an EMBL/GenBank/DDBJ whole genome shotgun (WGS) entry which is preliminary data.</text>
</comment>
<evidence type="ECO:0000256" key="2">
    <source>
        <dbReference type="ARBA" id="ARBA00001966"/>
    </source>
</evidence>
<evidence type="ECO:0000256" key="7">
    <source>
        <dbReference type="ARBA" id="ARBA00022723"/>
    </source>
</evidence>
<dbReference type="Gene3D" id="3.90.79.10">
    <property type="entry name" value="Nucleoside Triphosphate Pyrophosphohydrolase"/>
    <property type="match status" value="1"/>
</dbReference>
<dbReference type="InterPro" id="IPR004035">
    <property type="entry name" value="Endouclease-III_FeS-bd_BS"/>
</dbReference>
<keyword evidence="11" id="KW-0411">Iron-sulfur</keyword>
<dbReference type="Proteomes" id="UP000265800">
    <property type="component" value="Unassembled WGS sequence"/>
</dbReference>
<dbReference type="AlphaFoldDB" id="A0A399EGN4"/>
<evidence type="ECO:0000256" key="11">
    <source>
        <dbReference type="ARBA" id="ARBA00023014"/>
    </source>
</evidence>
<dbReference type="Gene3D" id="1.10.1670.10">
    <property type="entry name" value="Helix-hairpin-Helix base-excision DNA repair enzymes (C-terminal)"/>
    <property type="match status" value="1"/>
</dbReference>
<evidence type="ECO:0000256" key="12">
    <source>
        <dbReference type="ARBA" id="ARBA00023204"/>
    </source>
</evidence>
<dbReference type="GO" id="GO:0006284">
    <property type="term" value="P:base-excision repair"/>
    <property type="evidence" value="ECO:0007669"/>
    <property type="project" value="InterPro"/>
</dbReference>
<proteinExistence type="inferred from homology"/>
<dbReference type="GO" id="GO:0032357">
    <property type="term" value="F:oxidized purine DNA binding"/>
    <property type="evidence" value="ECO:0007669"/>
    <property type="project" value="TreeGrafter"/>
</dbReference>
<dbReference type="InterPro" id="IPR029119">
    <property type="entry name" value="MutY_C"/>
</dbReference>
<comment type="cofactor">
    <cofactor evidence="2">
        <name>[4Fe-4S] cluster</name>
        <dbReference type="ChEBI" id="CHEBI:49883"/>
    </cofactor>
</comment>
<protein>
    <recommendedName>
        <fullName evidence="5">Adenine DNA glycosylase</fullName>
        <ecNumber evidence="4">3.2.2.31</ecNumber>
    </recommendedName>
</protein>
<keyword evidence="8" id="KW-0227">DNA damage</keyword>
<dbReference type="PANTHER" id="PTHR42944">
    <property type="entry name" value="ADENINE DNA GLYCOSYLASE"/>
    <property type="match status" value="1"/>
</dbReference>
<dbReference type="GO" id="GO:0006298">
    <property type="term" value="P:mismatch repair"/>
    <property type="evidence" value="ECO:0007669"/>
    <property type="project" value="TreeGrafter"/>
</dbReference>
<evidence type="ECO:0000313" key="15">
    <source>
        <dbReference type="EMBL" id="RIH82896.1"/>
    </source>
</evidence>
<dbReference type="Gene3D" id="1.10.340.30">
    <property type="entry name" value="Hypothetical protein, domain 2"/>
    <property type="match status" value="1"/>
</dbReference>
<dbReference type="EMBL" id="QWKZ01000094">
    <property type="protein sequence ID" value="RIH82896.1"/>
    <property type="molecule type" value="Genomic_DNA"/>
</dbReference>
<dbReference type="EC" id="3.2.2.31" evidence="4"/>
<dbReference type="GO" id="GO:0046872">
    <property type="term" value="F:metal ion binding"/>
    <property type="evidence" value="ECO:0007669"/>
    <property type="project" value="UniProtKB-KW"/>
</dbReference>
<evidence type="ECO:0000256" key="4">
    <source>
        <dbReference type="ARBA" id="ARBA00012045"/>
    </source>
</evidence>
<evidence type="ECO:0000256" key="13">
    <source>
        <dbReference type="ARBA" id="ARBA00023295"/>
    </source>
</evidence>
<dbReference type="Pfam" id="PF14815">
    <property type="entry name" value="NUDIX_4"/>
    <property type="match status" value="1"/>
</dbReference>
<dbReference type="SUPFAM" id="SSF55811">
    <property type="entry name" value="Nudix"/>
    <property type="match status" value="1"/>
</dbReference>
<evidence type="ECO:0000313" key="16">
    <source>
        <dbReference type="Proteomes" id="UP000265800"/>
    </source>
</evidence>
<keyword evidence="13 15" id="KW-0326">Glycosidase</keyword>
<keyword evidence="16" id="KW-1185">Reference proteome</keyword>
<feature type="domain" description="HhH-GPD" evidence="14">
    <location>
        <begin position="44"/>
        <end position="189"/>
    </location>
</feature>
<accession>A0A399EGN4</accession>
<keyword evidence="10" id="KW-0408">Iron</keyword>
<name>A0A399EGN4_9DEIN</name>
<dbReference type="Pfam" id="PF00730">
    <property type="entry name" value="HhH-GPD"/>
    <property type="match status" value="1"/>
</dbReference>
<dbReference type="OrthoDB" id="9802365at2"/>
<evidence type="ECO:0000256" key="8">
    <source>
        <dbReference type="ARBA" id="ARBA00022763"/>
    </source>
</evidence>
<dbReference type="CDD" id="cd00056">
    <property type="entry name" value="ENDO3c"/>
    <property type="match status" value="1"/>
</dbReference>
<comment type="catalytic activity">
    <reaction evidence="1">
        <text>Hydrolyzes free adenine bases from 7,8-dihydro-8-oxoguanine:adenine mismatched double-stranded DNA, leaving an apurinic site.</text>
        <dbReference type="EC" id="3.2.2.31"/>
    </reaction>
</comment>
<evidence type="ECO:0000259" key="14">
    <source>
        <dbReference type="SMART" id="SM00478"/>
    </source>
</evidence>
<dbReference type="RefSeq" id="WP_119360882.1">
    <property type="nucleotide sequence ID" value="NZ_QWKZ01000094.1"/>
</dbReference>
<gene>
    <name evidence="15" type="primary">mutY</name>
    <name evidence="15" type="ORF">Mlute_02354</name>
</gene>
<dbReference type="GO" id="GO:0035485">
    <property type="term" value="F:adenine/guanine mispair binding"/>
    <property type="evidence" value="ECO:0007669"/>
    <property type="project" value="TreeGrafter"/>
</dbReference>
<evidence type="ECO:0000256" key="9">
    <source>
        <dbReference type="ARBA" id="ARBA00022801"/>
    </source>
</evidence>
<dbReference type="InterPro" id="IPR003265">
    <property type="entry name" value="HhH-GPD_domain"/>
</dbReference>
<keyword evidence="9 15" id="KW-0378">Hydrolase</keyword>
<dbReference type="InterPro" id="IPR044298">
    <property type="entry name" value="MIG/MutY"/>
</dbReference>
<dbReference type="GO" id="GO:0034039">
    <property type="term" value="F:8-oxo-7,8-dihydroguanine DNA N-glycosylase activity"/>
    <property type="evidence" value="ECO:0007669"/>
    <property type="project" value="TreeGrafter"/>
</dbReference>
<keyword evidence="6" id="KW-0004">4Fe-4S</keyword>
<evidence type="ECO:0000256" key="6">
    <source>
        <dbReference type="ARBA" id="ARBA00022485"/>
    </source>
</evidence>
<evidence type="ECO:0000256" key="5">
    <source>
        <dbReference type="ARBA" id="ARBA00022023"/>
    </source>
</evidence>
<dbReference type="GO" id="GO:0051539">
    <property type="term" value="F:4 iron, 4 sulfur cluster binding"/>
    <property type="evidence" value="ECO:0007669"/>
    <property type="project" value="UniProtKB-KW"/>
</dbReference>
<dbReference type="InterPro" id="IPR011257">
    <property type="entry name" value="DNA_glycosylase"/>
</dbReference>
<dbReference type="GO" id="GO:0000701">
    <property type="term" value="F:purine-specific mismatch base pair DNA N-glycosylase activity"/>
    <property type="evidence" value="ECO:0007669"/>
    <property type="project" value="UniProtKB-EC"/>
</dbReference>
<sequence length="326" mass="36511">MLDGGTPAAPGLGKALLDWYRRCQRPLPWRGERDPYRILLAEVLLQQTRVAQAIPYYRRFLERFPTLEALGRAPLEEVLRVWQGCGYYARARNLHRLAQQTRTLPSTYAGLRKLPGLGPYTAAAVASIAFGEAVAAVDGNVRRVLSRLYAWEDPPPKRLQQLAQGLLEGALGWASPGEWNQALMELGATLCTPRRPACPRCPVERFCRGKGEHDRYPLPKSRRQKPLELTALVLRGPAGVYLEPRPEGALGGLWGVPMAEGPEGLEQLLRRFGLKEARLVGGLRHDFTHRRLQVWVYQAPWEGGEDPKKRPLSRLDQKILALLGAT</sequence>
<dbReference type="PROSITE" id="PS00764">
    <property type="entry name" value="ENDONUCLEASE_III_1"/>
    <property type="match status" value="1"/>
</dbReference>
<dbReference type="SUPFAM" id="SSF48150">
    <property type="entry name" value="DNA-glycosylase"/>
    <property type="match status" value="1"/>
</dbReference>
<evidence type="ECO:0000256" key="3">
    <source>
        <dbReference type="ARBA" id="ARBA00008343"/>
    </source>
</evidence>
<dbReference type="InterPro" id="IPR015797">
    <property type="entry name" value="NUDIX_hydrolase-like_dom_sf"/>
</dbReference>
<keyword evidence="7" id="KW-0479">Metal-binding</keyword>
<reference evidence="15 16" key="1">
    <citation type="submission" date="2018-08" db="EMBL/GenBank/DDBJ databases">
        <title>Meiothermus luteus KCTC 52599 genome sequencing project.</title>
        <authorList>
            <person name="Da Costa M.S."/>
            <person name="Albuquerque L."/>
            <person name="Raposo P."/>
            <person name="Froufe H.J.C."/>
            <person name="Barroso C.S."/>
            <person name="Egas C."/>
        </authorList>
    </citation>
    <scope>NUCLEOTIDE SEQUENCE [LARGE SCALE GENOMIC DNA]</scope>
    <source>
        <strain evidence="15 16">KCTC 52599</strain>
    </source>
</reference>
<dbReference type="SMART" id="SM00478">
    <property type="entry name" value="ENDO3c"/>
    <property type="match status" value="1"/>
</dbReference>
<organism evidence="15 16">
    <name type="scientific">Meiothermus luteus</name>
    <dbReference type="NCBI Taxonomy" id="2026184"/>
    <lineage>
        <taxon>Bacteria</taxon>
        <taxon>Thermotogati</taxon>
        <taxon>Deinococcota</taxon>
        <taxon>Deinococci</taxon>
        <taxon>Thermales</taxon>
        <taxon>Thermaceae</taxon>
        <taxon>Meiothermus</taxon>
    </lineage>
</organism>
<dbReference type="PANTHER" id="PTHR42944:SF1">
    <property type="entry name" value="ADENINE DNA GLYCOSYLASE"/>
    <property type="match status" value="1"/>
</dbReference>
<evidence type="ECO:0000256" key="1">
    <source>
        <dbReference type="ARBA" id="ARBA00000843"/>
    </source>
</evidence>
<dbReference type="InterPro" id="IPR023170">
    <property type="entry name" value="HhH_base_excis_C"/>
</dbReference>
<evidence type="ECO:0000256" key="10">
    <source>
        <dbReference type="ARBA" id="ARBA00023004"/>
    </source>
</evidence>
<keyword evidence="12" id="KW-0234">DNA repair</keyword>